<gene>
    <name evidence="1" type="ORF">BpHYR1_014106</name>
</gene>
<dbReference type="AlphaFoldDB" id="A0A3M7Q7C5"/>
<reference evidence="1 2" key="1">
    <citation type="journal article" date="2018" name="Sci. Rep.">
        <title>Genomic signatures of local adaptation to the degree of environmental predictability in rotifers.</title>
        <authorList>
            <person name="Franch-Gras L."/>
            <person name="Hahn C."/>
            <person name="Garcia-Roger E.M."/>
            <person name="Carmona M.J."/>
            <person name="Serra M."/>
            <person name="Gomez A."/>
        </authorList>
    </citation>
    <scope>NUCLEOTIDE SEQUENCE [LARGE SCALE GENOMIC DNA]</scope>
    <source>
        <strain evidence="1">HYR1</strain>
    </source>
</reference>
<dbReference type="EMBL" id="REGN01007088">
    <property type="protein sequence ID" value="RNA07316.1"/>
    <property type="molecule type" value="Genomic_DNA"/>
</dbReference>
<keyword evidence="2" id="KW-1185">Reference proteome</keyword>
<comment type="caution">
    <text evidence="1">The sequence shown here is derived from an EMBL/GenBank/DDBJ whole genome shotgun (WGS) entry which is preliminary data.</text>
</comment>
<name>A0A3M7Q7C5_BRAPC</name>
<accession>A0A3M7Q7C5</accession>
<organism evidence="1 2">
    <name type="scientific">Brachionus plicatilis</name>
    <name type="common">Marine rotifer</name>
    <name type="synonym">Brachionus muelleri</name>
    <dbReference type="NCBI Taxonomy" id="10195"/>
    <lineage>
        <taxon>Eukaryota</taxon>
        <taxon>Metazoa</taxon>
        <taxon>Spiralia</taxon>
        <taxon>Gnathifera</taxon>
        <taxon>Rotifera</taxon>
        <taxon>Eurotatoria</taxon>
        <taxon>Monogononta</taxon>
        <taxon>Pseudotrocha</taxon>
        <taxon>Ploima</taxon>
        <taxon>Brachionidae</taxon>
        <taxon>Brachionus</taxon>
    </lineage>
</organism>
<dbReference type="Proteomes" id="UP000276133">
    <property type="component" value="Unassembled WGS sequence"/>
</dbReference>
<evidence type="ECO:0000313" key="1">
    <source>
        <dbReference type="EMBL" id="RNA07316.1"/>
    </source>
</evidence>
<proteinExistence type="predicted"/>
<protein>
    <submittedName>
        <fullName evidence="1">Uncharacterized protein</fullName>
    </submittedName>
</protein>
<sequence>MNSCLETHKLKAAITSPFELDAVTWYSPLSVAKQVGILSSGSSAALTTTEHDVNIALFAASLNNSTENTPESSGNISLTINLHTLSFFSFKKSGFSGISLPFLSHKTSSGSLPKTSASSTNAAFAGSASLFSSATFSPSLTASTIGSGSFWACSVSFGSLCTLTGSGSTTGSGSFLDCRVSLDSLSTLTGFLTCLGFSTSTWHLVISMPDVFVSLHEYSPSSVNSTLFRVKQVSKSVVLTETEAATGSPFLSHSILGCGNPE</sequence>
<evidence type="ECO:0000313" key="2">
    <source>
        <dbReference type="Proteomes" id="UP000276133"/>
    </source>
</evidence>